<evidence type="ECO:0000256" key="1">
    <source>
        <dbReference type="SAM" id="MobiDB-lite"/>
    </source>
</evidence>
<feature type="region of interest" description="Disordered" evidence="1">
    <location>
        <begin position="149"/>
        <end position="186"/>
    </location>
</feature>
<reference evidence="4" key="1">
    <citation type="submission" date="2016-11" db="EMBL/GenBank/DDBJ databases">
        <authorList>
            <person name="Varghese N."/>
            <person name="Submissions S."/>
        </authorList>
    </citation>
    <scope>NUCLEOTIDE SEQUENCE [LARGE SCALE GENOMIC DNA]</scope>
    <source>
        <strain evidence="4">DSM 6637</strain>
    </source>
</reference>
<dbReference type="RefSeq" id="WP_073060439.1">
    <property type="nucleotide sequence ID" value="NZ_FRCK01000001.1"/>
</dbReference>
<evidence type="ECO:0000313" key="3">
    <source>
        <dbReference type="EMBL" id="SHL74532.1"/>
    </source>
</evidence>
<feature type="signal peptide" evidence="2">
    <location>
        <begin position="1"/>
        <end position="19"/>
    </location>
</feature>
<keyword evidence="2" id="KW-0732">Signal</keyword>
<evidence type="ECO:0000256" key="2">
    <source>
        <dbReference type="SAM" id="SignalP"/>
    </source>
</evidence>
<accession>A0A1M7D4V4</accession>
<sequence>MIRAALVAAAAMAAAPSWAQAPPVRPSTDIAPGTRAESVMPLVQGEVARAPAALLRGLDKVSGQSTDLPLLVGDSVVFGRLEVRLGECRYPAADPDSDAFAQLTITDTHSRRTLFTGWMIASSPAISALDDARYDVWVVTCDDGSGLALPELTYEPDTAEPEGGEGMGPDGETAPVEDEDGAEAAE</sequence>
<proteinExistence type="predicted"/>
<evidence type="ECO:0000313" key="4">
    <source>
        <dbReference type="Proteomes" id="UP000184444"/>
    </source>
</evidence>
<dbReference type="Pfam" id="PF09923">
    <property type="entry name" value="DUF2155"/>
    <property type="match status" value="1"/>
</dbReference>
<organism evidence="3 4">
    <name type="scientific">Paracoccus solventivorans</name>
    <dbReference type="NCBI Taxonomy" id="53463"/>
    <lineage>
        <taxon>Bacteria</taxon>
        <taxon>Pseudomonadati</taxon>
        <taxon>Pseudomonadota</taxon>
        <taxon>Alphaproteobacteria</taxon>
        <taxon>Rhodobacterales</taxon>
        <taxon>Paracoccaceae</taxon>
        <taxon>Paracoccus</taxon>
    </lineage>
</organism>
<dbReference type="AlphaFoldDB" id="A0A1M7D4V4"/>
<protein>
    <recommendedName>
        <fullName evidence="5">DUF2155 domain-containing protein</fullName>
    </recommendedName>
</protein>
<dbReference type="InterPro" id="IPR019225">
    <property type="entry name" value="DUF2155"/>
</dbReference>
<keyword evidence="4" id="KW-1185">Reference proteome</keyword>
<evidence type="ECO:0008006" key="5">
    <source>
        <dbReference type="Google" id="ProtNLM"/>
    </source>
</evidence>
<dbReference type="Proteomes" id="UP000184444">
    <property type="component" value="Unassembled WGS sequence"/>
</dbReference>
<dbReference type="OrthoDB" id="9810376at2"/>
<dbReference type="STRING" id="53463.SAMN05444389_101145"/>
<name>A0A1M7D4V4_9RHOB</name>
<dbReference type="EMBL" id="FRCK01000001">
    <property type="protein sequence ID" value="SHL74532.1"/>
    <property type="molecule type" value="Genomic_DNA"/>
</dbReference>
<feature type="compositionally biased region" description="Acidic residues" evidence="1">
    <location>
        <begin position="175"/>
        <end position="186"/>
    </location>
</feature>
<gene>
    <name evidence="3" type="ORF">SAMN05444389_101145</name>
</gene>
<feature type="chain" id="PRO_5012297033" description="DUF2155 domain-containing protein" evidence="2">
    <location>
        <begin position="20"/>
        <end position="186"/>
    </location>
</feature>